<dbReference type="InterPro" id="IPR036390">
    <property type="entry name" value="WH_DNA-bd_sf"/>
</dbReference>
<dbReference type="STRING" id="1121448.DGI_2396"/>
<accession>T2GC51</accession>
<dbReference type="EMBL" id="CP006585">
    <property type="protein sequence ID" value="AGW14145.1"/>
    <property type="molecule type" value="Genomic_DNA"/>
</dbReference>
<name>T2GC51_MEGG1</name>
<reference evidence="2" key="2">
    <citation type="submission" date="2013-07" db="EMBL/GenBank/DDBJ databases">
        <authorList>
            <person name="Morais-Silva F.O."/>
            <person name="Rezende A.M."/>
            <person name="Pimentel C."/>
            <person name="Resende D.M."/>
            <person name="Santos C.I."/>
            <person name="Clemente C."/>
            <person name="de Oliveira L.M."/>
            <person name="da Silva S.M."/>
            <person name="Costa D.A."/>
            <person name="Varela-Raposo A."/>
            <person name="Horacio E.C.A."/>
            <person name="Matos M."/>
            <person name="Flores O."/>
            <person name="Ruiz J.C."/>
            <person name="Rodrigues-Pousada C."/>
        </authorList>
    </citation>
    <scope>NUCLEOTIDE SEQUENCE [LARGE SCALE GENOMIC DNA]</scope>
    <source>
        <strain evidence="2">ATCC 19364 / DSM 1382 / NCIMB 9332 / VKM B-1759</strain>
    </source>
</reference>
<evidence type="ECO:0000313" key="2">
    <source>
        <dbReference type="Proteomes" id="UP000016587"/>
    </source>
</evidence>
<dbReference type="HOGENOM" id="CLU_1347074_0_0_7"/>
<evidence type="ECO:0000313" key="1">
    <source>
        <dbReference type="EMBL" id="AGW14145.1"/>
    </source>
</evidence>
<keyword evidence="2" id="KW-1185">Reference proteome</keyword>
<dbReference type="PATRIC" id="fig|1121448.10.peg.2349"/>
<protein>
    <submittedName>
        <fullName evidence="1">Uncharacterized protein</fullName>
    </submittedName>
</protein>
<dbReference type="AlphaFoldDB" id="T2GC51"/>
<dbReference type="SUPFAM" id="SSF46785">
    <property type="entry name" value="Winged helix' DNA-binding domain"/>
    <property type="match status" value="1"/>
</dbReference>
<proteinExistence type="predicted"/>
<dbReference type="Proteomes" id="UP000016587">
    <property type="component" value="Chromosome"/>
</dbReference>
<organism evidence="1 2">
    <name type="scientific">Megalodesulfovibrio gigas (strain ATCC 19364 / DSM 1382 / NCIMB 9332 / VKM B-1759)</name>
    <name type="common">Desulfovibrio gigas</name>
    <dbReference type="NCBI Taxonomy" id="1121448"/>
    <lineage>
        <taxon>Bacteria</taxon>
        <taxon>Pseudomonadati</taxon>
        <taxon>Thermodesulfobacteriota</taxon>
        <taxon>Desulfovibrionia</taxon>
        <taxon>Desulfovibrionales</taxon>
        <taxon>Desulfovibrionaceae</taxon>
        <taxon>Megalodesulfovibrio</taxon>
    </lineage>
</organism>
<sequence length="203" mass="22325">MRNEIIQAVAAFLGAMGKSSIKQVREELRLTEDQAKDAVHALVERGRVVKTGRGVYAWQASSGVSGSVAARVWHAMLINTPAWTLDDIARQAGTTINYVRRCLVYWRKAGLVEQYGQRSLPEGGRIKLFRTTAKAKDYPNPSVDTPWAPDALTVQAVELIRLLATGQAARIPKDCARAQALCEVIAQELRQMNTQHAAAQCGR</sequence>
<gene>
    <name evidence="1" type="ORF">DGI_2396</name>
</gene>
<reference evidence="1 2" key="1">
    <citation type="journal article" date="2013" name="J. Bacteriol.">
        <title>Roles of HynAB and Ech, the only two hydrogenases found in the model sulfate reducer Desulfovibrio gigas.</title>
        <authorList>
            <person name="Morais-Silva F.O."/>
            <person name="Santos C.I."/>
            <person name="Rodrigues R."/>
            <person name="Pereira I.A."/>
            <person name="Rodrigues-Pousada C."/>
        </authorList>
    </citation>
    <scope>NUCLEOTIDE SEQUENCE [LARGE SCALE GENOMIC DNA]</scope>
    <source>
        <strain evidence="2">ATCC 19364 / DSM 1382 / NCIMB 9332 / VKM B-1759</strain>
    </source>
</reference>
<dbReference type="KEGG" id="dgg:DGI_2396"/>